<dbReference type="Pfam" id="PF00501">
    <property type="entry name" value="AMP-binding"/>
    <property type="match status" value="1"/>
</dbReference>
<dbReference type="GO" id="GO:0005783">
    <property type="term" value="C:endoplasmic reticulum"/>
    <property type="evidence" value="ECO:0007669"/>
    <property type="project" value="TreeGrafter"/>
</dbReference>
<dbReference type="EMBL" id="KI894018">
    <property type="protein sequence ID" value="OCF29639.1"/>
    <property type="molecule type" value="Genomic_DNA"/>
</dbReference>
<dbReference type="GO" id="GO:0004467">
    <property type="term" value="F:long-chain fatty acid-CoA ligase activity"/>
    <property type="evidence" value="ECO:0007669"/>
    <property type="project" value="TreeGrafter"/>
</dbReference>
<dbReference type="InterPro" id="IPR000873">
    <property type="entry name" value="AMP-dep_synth/lig_dom"/>
</dbReference>
<dbReference type="PANTHER" id="PTHR43272">
    <property type="entry name" value="LONG-CHAIN-FATTY-ACID--COA LIGASE"/>
    <property type="match status" value="1"/>
</dbReference>
<feature type="region of interest" description="Disordered" evidence="3">
    <location>
        <begin position="736"/>
        <end position="758"/>
    </location>
</feature>
<organism evidence="5">
    <name type="scientific">Kwoniella bestiolae CBS 10118</name>
    <dbReference type="NCBI Taxonomy" id="1296100"/>
    <lineage>
        <taxon>Eukaryota</taxon>
        <taxon>Fungi</taxon>
        <taxon>Dikarya</taxon>
        <taxon>Basidiomycota</taxon>
        <taxon>Agaricomycotina</taxon>
        <taxon>Tremellomycetes</taxon>
        <taxon>Tremellales</taxon>
        <taxon>Cryptococcaceae</taxon>
        <taxon>Kwoniella</taxon>
    </lineage>
</organism>
<sequence length="758" mass="83158">MVGFVPYPDDLNLEKQSEPIPGTQSQGQSATYRCAIWDKTWWENLPGEPTTLFELFEQSVARHPSRALFLRRPLLPSPPAAPASPTQEPIYSRTLVPTSYGTIQSRRSNLGSALLALERDGRLKSSIERNGASPPEITHPGVPYFGNSNRVKGGSRRGWAVGIWSKNREEWQVVDLACQAYGLVGVSLYETLGPDVAQFITNHCPLPIIFASSNHLPSLLKIAPKCPSLKVIVSMDPLPRSEHDLLSQWAASLGLELLVLDDLEQYGSTDGVYLEPGPVKGVQGDLELDRERVVTISYTSGTTGDPKGVVLTNKNMTYAIRSNILGTTEGISNGVEWKFLSYLPLSHIFERYLHFVVMYGDGTIAFTTGDVTKLLEDAQIIQPKFMAGVPRVWNRIHAAVVTQMQAGGLKGALLRRAVDAKLANWRETGSVTHPLWDALVFRKIKALLGGQLVYMCSGAAPLTAEVHEMLKICFGCEVIQGYGLTESVGTCTKGIGEDIRAVGTIGFIQTCNDMKLIDHADMGYTSQDKPNPRGEVCLKGYNITPGYLHNPKATGEAIDKDGWFHTGDIGEIDVYGHVKIVDRVKNVVKLSQGEYVALEKLESLYALDPLYASLIVHGDSTRSNLVALAVLDPVQAVSLVQTALGKHLKAGDLNALENAVGDRKIRKAVLKRLARTAKEHRLNGRVYLIKLINVSTFEMIKGIHLTVQPFPEEIMTPTFKVKRNVAAKRFNQEIEQAYKEAESPEKDEGAGADAASKL</sequence>
<dbReference type="GO" id="GO:0016020">
    <property type="term" value="C:membrane"/>
    <property type="evidence" value="ECO:0007669"/>
    <property type="project" value="TreeGrafter"/>
</dbReference>
<feature type="domain" description="AMP-dependent synthetase/ligase" evidence="4">
    <location>
        <begin position="154"/>
        <end position="548"/>
    </location>
</feature>
<dbReference type="AlphaFoldDB" id="A0A1B9GF52"/>
<reference evidence="5" key="1">
    <citation type="submission" date="2013-07" db="EMBL/GenBank/DDBJ databases">
        <title>The Genome Sequence of Cryptococcus bestiolae CBS10118.</title>
        <authorList>
            <consortium name="The Broad Institute Genome Sequencing Platform"/>
            <person name="Cuomo C."/>
            <person name="Litvintseva A."/>
            <person name="Chen Y."/>
            <person name="Heitman J."/>
            <person name="Sun S."/>
            <person name="Springer D."/>
            <person name="Dromer F."/>
            <person name="Young S.K."/>
            <person name="Zeng Q."/>
            <person name="Gargeya S."/>
            <person name="Fitzgerald M."/>
            <person name="Abouelleil A."/>
            <person name="Alvarado L."/>
            <person name="Berlin A.M."/>
            <person name="Chapman S.B."/>
            <person name="Dewar J."/>
            <person name="Goldberg J."/>
            <person name="Griggs A."/>
            <person name="Gujja S."/>
            <person name="Hansen M."/>
            <person name="Howarth C."/>
            <person name="Imamovic A."/>
            <person name="Larimer J."/>
            <person name="McCowan C."/>
            <person name="Murphy C."/>
            <person name="Pearson M."/>
            <person name="Priest M."/>
            <person name="Roberts A."/>
            <person name="Saif S."/>
            <person name="Shea T."/>
            <person name="Sykes S."/>
            <person name="Wortman J."/>
            <person name="Nusbaum C."/>
            <person name="Birren B."/>
        </authorList>
    </citation>
    <scope>NUCLEOTIDE SEQUENCE [LARGE SCALE GENOMIC DNA]</scope>
    <source>
        <strain evidence="5">CBS 10118</strain>
    </source>
</reference>
<feature type="region of interest" description="Disordered" evidence="3">
    <location>
        <begin position="1"/>
        <end position="28"/>
    </location>
</feature>
<dbReference type="Gene3D" id="3.40.50.12780">
    <property type="entry name" value="N-terminal domain of ligase-like"/>
    <property type="match status" value="1"/>
</dbReference>
<dbReference type="STRING" id="1296100.A0A1B9GF52"/>
<dbReference type="InterPro" id="IPR042099">
    <property type="entry name" value="ANL_N_sf"/>
</dbReference>
<dbReference type="VEuPathDB" id="FungiDB:I302_01148"/>
<dbReference type="InterPro" id="IPR020845">
    <property type="entry name" value="AMP-binding_CS"/>
</dbReference>
<dbReference type="SUPFAM" id="SSF56801">
    <property type="entry name" value="Acetyl-CoA synthetase-like"/>
    <property type="match status" value="1"/>
</dbReference>
<dbReference type="GO" id="GO:0005524">
    <property type="term" value="F:ATP binding"/>
    <property type="evidence" value="ECO:0007669"/>
    <property type="project" value="UniProtKB-KW"/>
</dbReference>
<gene>
    <name evidence="5" type="ORF">I302_01148</name>
</gene>
<reference evidence="5" key="2">
    <citation type="submission" date="2014-01" db="EMBL/GenBank/DDBJ databases">
        <title>Evolution of pathogenesis and genome organization in the Tremellales.</title>
        <authorList>
            <person name="Cuomo C."/>
            <person name="Litvintseva A."/>
            <person name="Heitman J."/>
            <person name="Chen Y."/>
            <person name="Sun S."/>
            <person name="Springer D."/>
            <person name="Dromer F."/>
            <person name="Young S."/>
            <person name="Zeng Q."/>
            <person name="Chapman S."/>
            <person name="Gujja S."/>
            <person name="Saif S."/>
            <person name="Birren B."/>
        </authorList>
    </citation>
    <scope>NUCLEOTIDE SEQUENCE</scope>
    <source>
        <strain evidence="5">CBS 10118</strain>
    </source>
</reference>
<keyword evidence="1" id="KW-0547">Nucleotide-binding</keyword>
<name>A0A1B9GF52_9TREE</name>
<dbReference type="PANTHER" id="PTHR43272:SF33">
    <property type="entry name" value="AMP-BINDING DOMAIN-CONTAINING PROTEIN-RELATED"/>
    <property type="match status" value="1"/>
</dbReference>
<evidence type="ECO:0000256" key="1">
    <source>
        <dbReference type="ARBA" id="ARBA00022741"/>
    </source>
</evidence>
<keyword evidence="2" id="KW-0067">ATP-binding</keyword>
<feature type="region of interest" description="Disordered" evidence="3">
    <location>
        <begin position="126"/>
        <end position="145"/>
    </location>
</feature>
<dbReference type="OrthoDB" id="1700726at2759"/>
<feature type="compositionally biased region" description="Basic and acidic residues" evidence="3">
    <location>
        <begin position="736"/>
        <end position="749"/>
    </location>
</feature>
<evidence type="ECO:0000256" key="2">
    <source>
        <dbReference type="ARBA" id="ARBA00022840"/>
    </source>
</evidence>
<evidence type="ECO:0000259" key="4">
    <source>
        <dbReference type="Pfam" id="PF00501"/>
    </source>
</evidence>
<protein>
    <submittedName>
        <fullName evidence="5">Long-chain acyl-CoA synthetase</fullName>
    </submittedName>
</protein>
<evidence type="ECO:0000256" key="3">
    <source>
        <dbReference type="SAM" id="MobiDB-lite"/>
    </source>
</evidence>
<evidence type="ECO:0000313" key="5">
    <source>
        <dbReference type="EMBL" id="OCF29639.1"/>
    </source>
</evidence>
<proteinExistence type="predicted"/>
<dbReference type="PROSITE" id="PS00455">
    <property type="entry name" value="AMP_BINDING"/>
    <property type="match status" value="1"/>
</dbReference>
<accession>A0A1B9GF52</accession>